<feature type="signal peptide" evidence="1">
    <location>
        <begin position="1"/>
        <end position="19"/>
    </location>
</feature>
<name>A0ABW5UJJ1_9BURK</name>
<evidence type="ECO:0000313" key="3">
    <source>
        <dbReference type="Proteomes" id="UP001597463"/>
    </source>
</evidence>
<accession>A0ABW5UJJ1</accession>
<feature type="chain" id="PRO_5047306060" description="Lipoprotein" evidence="1">
    <location>
        <begin position="20"/>
        <end position="192"/>
    </location>
</feature>
<protein>
    <recommendedName>
        <fullName evidence="4">Lipoprotein</fullName>
    </recommendedName>
</protein>
<reference evidence="3" key="1">
    <citation type="journal article" date="2019" name="Int. J. Syst. Evol. Microbiol.">
        <title>The Global Catalogue of Microorganisms (GCM) 10K type strain sequencing project: providing services to taxonomists for standard genome sequencing and annotation.</title>
        <authorList>
            <consortium name="The Broad Institute Genomics Platform"/>
            <consortium name="The Broad Institute Genome Sequencing Center for Infectious Disease"/>
            <person name="Wu L."/>
            <person name="Ma J."/>
        </authorList>
    </citation>
    <scope>NUCLEOTIDE SEQUENCE [LARGE SCALE GENOMIC DNA]</scope>
    <source>
        <strain evidence="3">TISTR 1906</strain>
    </source>
</reference>
<keyword evidence="3" id="KW-1185">Reference proteome</keyword>
<organism evidence="2 3">
    <name type="scientific">Comamonas terrae</name>
    <dbReference type="NCBI Taxonomy" id="673548"/>
    <lineage>
        <taxon>Bacteria</taxon>
        <taxon>Pseudomonadati</taxon>
        <taxon>Pseudomonadota</taxon>
        <taxon>Betaproteobacteria</taxon>
        <taxon>Burkholderiales</taxon>
        <taxon>Comamonadaceae</taxon>
        <taxon>Comamonas</taxon>
    </lineage>
</organism>
<dbReference type="Proteomes" id="UP001597463">
    <property type="component" value="Unassembled WGS sequence"/>
</dbReference>
<comment type="caution">
    <text evidence="2">The sequence shown here is derived from an EMBL/GenBank/DDBJ whole genome shotgun (WGS) entry which is preliminary data.</text>
</comment>
<keyword evidence="1" id="KW-0732">Signal</keyword>
<evidence type="ECO:0000256" key="1">
    <source>
        <dbReference type="SAM" id="SignalP"/>
    </source>
</evidence>
<evidence type="ECO:0008006" key="4">
    <source>
        <dbReference type="Google" id="ProtNLM"/>
    </source>
</evidence>
<sequence length="192" mass="20569">MKMPGRMWGLMGAAIVALAACSPTLNWRTVQVQGAPLQALLPCDAQTATRPVELGLGTVQMTMQGCDADYATYAISHFLVRQPERAAETLSYWQAAVLGQLNPAPQGEPAQSARPLHAAGDGTFRPAGALNLPQSLRTTFEGVGPQGWKLTGHAVWFASLEPEGVRVYHAVIYADKPRPQAADTFFAGLKLQ</sequence>
<dbReference type="EMBL" id="JBHUMV010000002">
    <property type="protein sequence ID" value="MFD2753321.1"/>
    <property type="molecule type" value="Genomic_DNA"/>
</dbReference>
<evidence type="ECO:0000313" key="2">
    <source>
        <dbReference type="EMBL" id="MFD2753321.1"/>
    </source>
</evidence>
<dbReference type="PROSITE" id="PS51257">
    <property type="entry name" value="PROKAR_LIPOPROTEIN"/>
    <property type="match status" value="1"/>
</dbReference>
<gene>
    <name evidence="2" type="ORF">ACFSW6_04440</name>
</gene>
<proteinExistence type="predicted"/>
<dbReference type="RefSeq" id="WP_066483835.1">
    <property type="nucleotide sequence ID" value="NZ_BCNT01000028.1"/>
</dbReference>